<dbReference type="PANTHER" id="PTHR31170:SF25">
    <property type="entry name" value="BNAA09G04570D PROTEIN"/>
    <property type="match status" value="1"/>
</dbReference>
<reference evidence="3 4" key="1">
    <citation type="submission" date="2024-05" db="EMBL/GenBank/DDBJ databases">
        <title>Haplotype-resolved chromosome-level genome assembly of Huyou (Citrus changshanensis).</title>
        <authorList>
            <person name="Miao C."/>
            <person name="Chen W."/>
            <person name="Wu Y."/>
            <person name="Wang L."/>
            <person name="Zhao S."/>
            <person name="Grierson D."/>
            <person name="Xu C."/>
            <person name="Chen K."/>
        </authorList>
    </citation>
    <scope>NUCLEOTIDE SEQUENCE [LARGE SCALE GENOMIC DNA]</scope>
    <source>
        <strain evidence="3">01-14</strain>
        <tissue evidence="3">Leaf</tissue>
    </source>
</reference>
<feature type="transmembrane region" description="Helical" evidence="2">
    <location>
        <begin position="102"/>
        <end position="128"/>
    </location>
</feature>
<keyword evidence="2" id="KW-1133">Transmembrane helix</keyword>
<evidence type="ECO:0000256" key="1">
    <source>
        <dbReference type="SAM" id="MobiDB-lite"/>
    </source>
</evidence>
<feature type="region of interest" description="Disordered" evidence="1">
    <location>
        <begin position="149"/>
        <end position="180"/>
    </location>
</feature>
<organism evidence="3 4">
    <name type="scientific">Citrus x changshan-huyou</name>
    <dbReference type="NCBI Taxonomy" id="2935761"/>
    <lineage>
        <taxon>Eukaryota</taxon>
        <taxon>Viridiplantae</taxon>
        <taxon>Streptophyta</taxon>
        <taxon>Embryophyta</taxon>
        <taxon>Tracheophyta</taxon>
        <taxon>Spermatophyta</taxon>
        <taxon>Magnoliopsida</taxon>
        <taxon>eudicotyledons</taxon>
        <taxon>Gunneridae</taxon>
        <taxon>Pentapetalae</taxon>
        <taxon>rosids</taxon>
        <taxon>malvids</taxon>
        <taxon>Sapindales</taxon>
        <taxon>Rutaceae</taxon>
        <taxon>Aurantioideae</taxon>
        <taxon>Citrus</taxon>
    </lineage>
</organism>
<protein>
    <submittedName>
        <fullName evidence="3">Uncharacterized protein</fullName>
    </submittedName>
</protein>
<dbReference type="AlphaFoldDB" id="A0AAP0MU14"/>
<evidence type="ECO:0000313" key="4">
    <source>
        <dbReference type="Proteomes" id="UP001428341"/>
    </source>
</evidence>
<keyword evidence="2" id="KW-0812">Transmembrane</keyword>
<dbReference type="PANTHER" id="PTHR31170">
    <property type="entry name" value="BNAC04G53230D PROTEIN"/>
    <property type="match status" value="1"/>
</dbReference>
<keyword evidence="4" id="KW-1185">Reference proteome</keyword>
<name>A0AAP0MU14_9ROSI</name>
<evidence type="ECO:0000313" key="3">
    <source>
        <dbReference type="EMBL" id="KAK9220773.1"/>
    </source>
</evidence>
<dbReference type="Proteomes" id="UP001428341">
    <property type="component" value="Unassembled WGS sequence"/>
</dbReference>
<dbReference type="EMBL" id="JBCGBO010000002">
    <property type="protein sequence ID" value="KAK9220773.1"/>
    <property type="molecule type" value="Genomic_DNA"/>
</dbReference>
<evidence type="ECO:0000256" key="2">
    <source>
        <dbReference type="SAM" id="Phobius"/>
    </source>
</evidence>
<dbReference type="InterPro" id="IPR004158">
    <property type="entry name" value="DUF247_pln"/>
</dbReference>
<feature type="compositionally biased region" description="Basic and acidic residues" evidence="1">
    <location>
        <begin position="161"/>
        <end position="180"/>
    </location>
</feature>
<sequence>MLYRNLLAFEWLHDYTPYFNDYIIIIAILITAPKDAELLFENEIVGHSEELPTIFGNLSKDCTLVFDGFLYSGLLADLYIYRKSPWHKWKATLKQNYFNTPWASISVIAAVILLLLTVTQTVCSLVALEKRKRNEQLIIVPLIREPKKVSRKQKAGKQSRTYHELTKGQDHKEDREGTGTKEVDSLVKLLNSALAINLNQQKFRALIRFTKVLWESSALHIYNIHNNAMIATLQVTQQGLVSPKPQESNCYTKNRGPIHSITGHNNQASKPDFMQSVSRFVAAAGSRQNLTALTTTKDTTIYPQNDMAVDQDRVHGFTLGRMSPVPPLFAVLLSHLPNRACHVGPPFYTY</sequence>
<proteinExistence type="predicted"/>
<accession>A0AAP0MU14</accession>
<keyword evidence="2" id="KW-0472">Membrane</keyword>
<gene>
    <name evidence="3" type="ORF">WN944_009197</name>
</gene>
<comment type="caution">
    <text evidence="3">The sequence shown here is derived from an EMBL/GenBank/DDBJ whole genome shotgun (WGS) entry which is preliminary data.</text>
</comment>
<dbReference type="Pfam" id="PF03140">
    <property type="entry name" value="DUF247"/>
    <property type="match status" value="1"/>
</dbReference>